<protein>
    <recommendedName>
        <fullName evidence="3">Non-haem dioxygenase N-terminal domain-containing protein</fullName>
    </recommendedName>
</protein>
<proteinExistence type="predicted"/>
<dbReference type="Gene3D" id="2.60.120.330">
    <property type="entry name" value="B-lactam Antibiotic, Isopenicillin N Synthase, Chain"/>
    <property type="match status" value="1"/>
</dbReference>
<feature type="domain" description="Non-haem dioxygenase N-terminal" evidence="3">
    <location>
        <begin position="57"/>
        <end position="119"/>
    </location>
</feature>
<dbReference type="InterPro" id="IPR026992">
    <property type="entry name" value="DIOX_N"/>
</dbReference>
<keyword evidence="5" id="KW-1185">Reference proteome</keyword>
<comment type="caution">
    <text evidence="4">The sequence shown here is derived from an EMBL/GenBank/DDBJ whole genome shotgun (WGS) entry which is preliminary data.</text>
</comment>
<reference evidence="4 5" key="1">
    <citation type="submission" date="2020-02" db="EMBL/GenBank/DDBJ databases">
        <authorList>
            <person name="Ma Q."/>
            <person name="Huang Y."/>
            <person name="Song X."/>
            <person name="Pei D."/>
        </authorList>
    </citation>
    <scope>NUCLEOTIDE SEQUENCE [LARGE SCALE GENOMIC DNA]</scope>
    <source>
        <strain evidence="4">Sxm20200214</strain>
        <tissue evidence="4">Leaf</tissue>
    </source>
</reference>
<name>A0A8X7QYT2_BRACI</name>
<dbReference type="InterPro" id="IPR027443">
    <property type="entry name" value="IPNS-like_sf"/>
</dbReference>
<dbReference type="GO" id="GO:0046872">
    <property type="term" value="F:metal ion binding"/>
    <property type="evidence" value="ECO:0007669"/>
    <property type="project" value="UniProtKB-KW"/>
</dbReference>
<dbReference type="OrthoDB" id="288590at2759"/>
<dbReference type="EMBL" id="JAAMPC010000012">
    <property type="protein sequence ID" value="KAG2277270.1"/>
    <property type="molecule type" value="Genomic_DNA"/>
</dbReference>
<dbReference type="AlphaFoldDB" id="A0A8X7QYT2"/>
<sequence>MYLTSSKDEIDVRDFVLNKRNGVKGLVDFITLNTLPSPYIQPPQERYTSDKIISSQVPVIDVFDWLDPRVAREICDAVAELGVIQIVNHGIAPEELKAVIAAARGFFELPVEERKMYWKGSSGDGVVDNKFHSF</sequence>
<keyword evidence="2" id="KW-0408">Iron</keyword>
<dbReference type="SUPFAM" id="SSF51197">
    <property type="entry name" value="Clavaminate synthase-like"/>
    <property type="match status" value="1"/>
</dbReference>
<evidence type="ECO:0000313" key="5">
    <source>
        <dbReference type="Proteomes" id="UP000886595"/>
    </source>
</evidence>
<evidence type="ECO:0000259" key="3">
    <source>
        <dbReference type="Pfam" id="PF14226"/>
    </source>
</evidence>
<dbReference type="Proteomes" id="UP000886595">
    <property type="component" value="Unassembled WGS sequence"/>
</dbReference>
<accession>A0A8X7QYT2</accession>
<evidence type="ECO:0000256" key="1">
    <source>
        <dbReference type="ARBA" id="ARBA00022723"/>
    </source>
</evidence>
<organism evidence="4 5">
    <name type="scientific">Brassica carinata</name>
    <name type="common">Ethiopian mustard</name>
    <name type="synonym">Abyssinian cabbage</name>
    <dbReference type="NCBI Taxonomy" id="52824"/>
    <lineage>
        <taxon>Eukaryota</taxon>
        <taxon>Viridiplantae</taxon>
        <taxon>Streptophyta</taxon>
        <taxon>Embryophyta</taxon>
        <taxon>Tracheophyta</taxon>
        <taxon>Spermatophyta</taxon>
        <taxon>Magnoliopsida</taxon>
        <taxon>eudicotyledons</taxon>
        <taxon>Gunneridae</taxon>
        <taxon>Pentapetalae</taxon>
        <taxon>rosids</taxon>
        <taxon>malvids</taxon>
        <taxon>Brassicales</taxon>
        <taxon>Brassicaceae</taxon>
        <taxon>Brassiceae</taxon>
        <taxon>Brassica</taxon>
    </lineage>
</organism>
<keyword evidence="1" id="KW-0479">Metal-binding</keyword>
<evidence type="ECO:0000313" key="4">
    <source>
        <dbReference type="EMBL" id="KAG2277270.1"/>
    </source>
</evidence>
<dbReference type="Pfam" id="PF14226">
    <property type="entry name" value="DIOX_N"/>
    <property type="match status" value="1"/>
</dbReference>
<gene>
    <name evidence="4" type="ORF">Bca52824_059825</name>
</gene>
<evidence type="ECO:0000256" key="2">
    <source>
        <dbReference type="ARBA" id="ARBA00023004"/>
    </source>
</evidence>